<dbReference type="OrthoDB" id="308383at2759"/>
<name>A0A1B9GZ71_9TREE</name>
<dbReference type="SMART" id="SM00508">
    <property type="entry name" value="PostSET"/>
    <property type="match status" value="1"/>
</dbReference>
<evidence type="ECO:0000313" key="10">
    <source>
        <dbReference type="EMBL" id="OCF36309.1"/>
    </source>
</evidence>
<feature type="domain" description="SET" evidence="8">
    <location>
        <begin position="90"/>
        <end position="235"/>
    </location>
</feature>
<dbReference type="SUPFAM" id="SSF82199">
    <property type="entry name" value="SET domain"/>
    <property type="match status" value="1"/>
</dbReference>
<dbReference type="EMBL" id="KI669496">
    <property type="protein sequence ID" value="OCF36309.1"/>
    <property type="molecule type" value="Genomic_DNA"/>
</dbReference>
<reference evidence="11" key="2">
    <citation type="submission" date="2013-12" db="EMBL/GenBank/DDBJ databases">
        <title>Evolution of pathogenesis and genome organization in the Tremellales.</title>
        <authorList>
            <person name="Cuomo C."/>
            <person name="Litvintseva A."/>
            <person name="Heitman J."/>
            <person name="Chen Y."/>
            <person name="Sun S."/>
            <person name="Springer D."/>
            <person name="Dromer F."/>
            <person name="Young S."/>
            <person name="Zeng Q."/>
            <person name="Chapman S."/>
            <person name="Gujja S."/>
            <person name="Saif S."/>
            <person name="Birren B."/>
        </authorList>
    </citation>
    <scope>NUCLEOTIDE SEQUENCE [LARGE SCALE GENOMIC DNA]</scope>
    <source>
        <strain evidence="11">BCC8398</strain>
    </source>
</reference>
<evidence type="ECO:0000256" key="1">
    <source>
        <dbReference type="ARBA" id="ARBA00004286"/>
    </source>
</evidence>
<evidence type="ECO:0000313" key="11">
    <source>
        <dbReference type="Proteomes" id="UP000092666"/>
    </source>
</evidence>
<dbReference type="PROSITE" id="PS50280">
    <property type="entry name" value="SET"/>
    <property type="match status" value="1"/>
</dbReference>
<dbReference type="GO" id="GO:0008168">
    <property type="term" value="F:methyltransferase activity"/>
    <property type="evidence" value="ECO:0007669"/>
    <property type="project" value="UniProtKB-KW"/>
</dbReference>
<protein>
    <recommendedName>
        <fullName evidence="12">SET domain-containing protein</fullName>
    </recommendedName>
</protein>
<evidence type="ECO:0000256" key="6">
    <source>
        <dbReference type="ARBA" id="ARBA00022723"/>
    </source>
</evidence>
<evidence type="ECO:0000256" key="5">
    <source>
        <dbReference type="ARBA" id="ARBA00022691"/>
    </source>
</evidence>
<dbReference type="InterPro" id="IPR001214">
    <property type="entry name" value="SET_dom"/>
</dbReference>
<dbReference type="Pfam" id="PF00856">
    <property type="entry name" value="SET"/>
    <property type="match status" value="1"/>
</dbReference>
<gene>
    <name evidence="10" type="ORF">I316_02184</name>
</gene>
<keyword evidence="5" id="KW-0949">S-adenosyl-L-methionine</keyword>
<proteinExistence type="predicted"/>
<feature type="domain" description="Post-SET" evidence="9">
    <location>
        <begin position="263"/>
        <end position="279"/>
    </location>
</feature>
<reference evidence="10 11" key="1">
    <citation type="submission" date="2013-07" db="EMBL/GenBank/DDBJ databases">
        <title>The Genome Sequence of Cryptococcus heveanensis BCC8398.</title>
        <authorList>
            <consortium name="The Broad Institute Genome Sequencing Platform"/>
            <person name="Cuomo C."/>
            <person name="Litvintseva A."/>
            <person name="Chen Y."/>
            <person name="Heitman J."/>
            <person name="Sun S."/>
            <person name="Springer D."/>
            <person name="Dromer F."/>
            <person name="Young S.K."/>
            <person name="Zeng Q."/>
            <person name="Gargeya S."/>
            <person name="Fitzgerald M."/>
            <person name="Abouelleil A."/>
            <person name="Alvarado L."/>
            <person name="Berlin A.M."/>
            <person name="Chapman S.B."/>
            <person name="Dewar J."/>
            <person name="Goldberg J."/>
            <person name="Griggs A."/>
            <person name="Gujja S."/>
            <person name="Hansen M."/>
            <person name="Howarth C."/>
            <person name="Imamovic A."/>
            <person name="Larimer J."/>
            <person name="McCowan C."/>
            <person name="Murphy C."/>
            <person name="Pearson M."/>
            <person name="Priest M."/>
            <person name="Roberts A."/>
            <person name="Saif S."/>
            <person name="Shea T."/>
            <person name="Sykes S."/>
            <person name="Wortman J."/>
            <person name="Nusbaum C."/>
            <person name="Birren B."/>
        </authorList>
    </citation>
    <scope>NUCLEOTIDE SEQUENCE [LARGE SCALE GENOMIC DNA]</scope>
    <source>
        <strain evidence="10 11">BCC8398</strain>
    </source>
</reference>
<accession>A0A1B9GZ71</accession>
<organism evidence="10 11">
    <name type="scientific">Kwoniella heveanensis BCC8398</name>
    <dbReference type="NCBI Taxonomy" id="1296120"/>
    <lineage>
        <taxon>Eukaryota</taxon>
        <taxon>Fungi</taxon>
        <taxon>Dikarya</taxon>
        <taxon>Basidiomycota</taxon>
        <taxon>Agaricomycotina</taxon>
        <taxon>Tremellomycetes</taxon>
        <taxon>Tremellales</taxon>
        <taxon>Cryptococcaceae</taxon>
        <taxon>Kwoniella</taxon>
    </lineage>
</organism>
<sequence>MEDGLDDQWLCNCSVDHQSLAQQKWLCTVADGESCDCGSGCAPQGNFYTPTILTLNLDALPERLPLVECSPACPCVKKCANRVTQHGVRVPLAIRPLSSELGLGLFYSPSTDISSAKGSFMSLAKGSFISLYAGEYLTTGQARTRWARQRSDNASRERQDSQGQGNYILSLRLPGQVIHIDPRYKGNVGRFLNHSCEPNCVIHPVKWGADDPWYRAAIFTRRDIRPDEELTFDYADASGSALQPAERRRTIAAQEDGTTEQSERVRCLCGSDKCRGWMPFDGSW</sequence>
<dbReference type="AlphaFoldDB" id="A0A1B9GZ71"/>
<dbReference type="GO" id="GO:0032259">
    <property type="term" value="P:methylation"/>
    <property type="evidence" value="ECO:0007669"/>
    <property type="project" value="UniProtKB-KW"/>
</dbReference>
<dbReference type="InterPro" id="IPR050973">
    <property type="entry name" value="H3K9_Histone-Lys_N-MTase"/>
</dbReference>
<dbReference type="PANTHER" id="PTHR46223:SF3">
    <property type="entry name" value="HISTONE-LYSINE N-METHYLTRANSFERASE SET-23"/>
    <property type="match status" value="1"/>
</dbReference>
<keyword evidence="11" id="KW-1185">Reference proteome</keyword>
<evidence type="ECO:0000256" key="4">
    <source>
        <dbReference type="ARBA" id="ARBA00022679"/>
    </source>
</evidence>
<comment type="subcellular location">
    <subcellularLocation>
        <location evidence="1">Chromosome</location>
    </subcellularLocation>
</comment>
<keyword evidence="3" id="KW-0489">Methyltransferase</keyword>
<evidence type="ECO:0000259" key="9">
    <source>
        <dbReference type="PROSITE" id="PS50868"/>
    </source>
</evidence>
<evidence type="ECO:0000256" key="2">
    <source>
        <dbReference type="ARBA" id="ARBA00022454"/>
    </source>
</evidence>
<keyword evidence="6" id="KW-0479">Metal-binding</keyword>
<evidence type="ECO:0000259" key="8">
    <source>
        <dbReference type="PROSITE" id="PS50280"/>
    </source>
</evidence>
<evidence type="ECO:0008006" key="12">
    <source>
        <dbReference type="Google" id="ProtNLM"/>
    </source>
</evidence>
<dbReference type="GO" id="GO:0005694">
    <property type="term" value="C:chromosome"/>
    <property type="evidence" value="ECO:0007669"/>
    <property type="project" value="UniProtKB-SubCell"/>
</dbReference>
<evidence type="ECO:0000256" key="7">
    <source>
        <dbReference type="ARBA" id="ARBA00022833"/>
    </source>
</evidence>
<dbReference type="PROSITE" id="PS50868">
    <property type="entry name" value="POST_SET"/>
    <property type="match status" value="1"/>
</dbReference>
<dbReference type="STRING" id="1296120.A0A1B9GZ71"/>
<dbReference type="Proteomes" id="UP000092666">
    <property type="component" value="Unassembled WGS sequence"/>
</dbReference>
<evidence type="ECO:0000256" key="3">
    <source>
        <dbReference type="ARBA" id="ARBA00022603"/>
    </source>
</evidence>
<keyword evidence="2" id="KW-0158">Chromosome</keyword>
<dbReference type="Gene3D" id="2.170.270.10">
    <property type="entry name" value="SET domain"/>
    <property type="match status" value="1"/>
</dbReference>
<dbReference type="SMART" id="SM00317">
    <property type="entry name" value="SET"/>
    <property type="match status" value="1"/>
</dbReference>
<dbReference type="GO" id="GO:0046872">
    <property type="term" value="F:metal ion binding"/>
    <property type="evidence" value="ECO:0007669"/>
    <property type="project" value="UniProtKB-KW"/>
</dbReference>
<dbReference type="PANTHER" id="PTHR46223">
    <property type="entry name" value="HISTONE-LYSINE N-METHYLTRANSFERASE SUV39H"/>
    <property type="match status" value="1"/>
</dbReference>
<dbReference type="InterPro" id="IPR003616">
    <property type="entry name" value="Post-SET_dom"/>
</dbReference>
<dbReference type="InterPro" id="IPR046341">
    <property type="entry name" value="SET_dom_sf"/>
</dbReference>
<keyword evidence="4" id="KW-0808">Transferase</keyword>
<keyword evidence="7" id="KW-0862">Zinc</keyword>